<sequence length="212" mass="24546">RDVNNGKNKIVFEIIDKIQIQLEKNQTVPSYVLSKYDPNLPEYDPNLDDPADPDQEWRVYNFSYLGRNVDENMKLTEILQYAQNVTSGTEDTIMFVPFLSLYRFPLIPGNRWQQSFQAKLTPELFPIGGGLDEFEVISEEDLTVPVGMFNSVFQIQESFSWKLFNQDLDQTIVQKWLAPDVGLVKFTQIQTRGEITVEIDFELESFELVSSN</sequence>
<dbReference type="EMBL" id="UINC01163418">
    <property type="protein sequence ID" value="SVD63721.1"/>
    <property type="molecule type" value="Genomic_DNA"/>
</dbReference>
<protein>
    <submittedName>
        <fullName evidence="1">Uncharacterized protein</fullName>
    </submittedName>
</protein>
<gene>
    <name evidence="1" type="ORF">METZ01_LOCUS416575</name>
</gene>
<name>A0A382X0E8_9ZZZZ</name>
<dbReference type="AlphaFoldDB" id="A0A382X0E8"/>
<accession>A0A382X0E8</accession>
<evidence type="ECO:0000313" key="1">
    <source>
        <dbReference type="EMBL" id="SVD63721.1"/>
    </source>
</evidence>
<proteinExistence type="predicted"/>
<feature type="non-terminal residue" evidence="1">
    <location>
        <position position="1"/>
    </location>
</feature>
<reference evidence="1" key="1">
    <citation type="submission" date="2018-05" db="EMBL/GenBank/DDBJ databases">
        <authorList>
            <person name="Lanie J.A."/>
            <person name="Ng W.-L."/>
            <person name="Kazmierczak K.M."/>
            <person name="Andrzejewski T.M."/>
            <person name="Davidsen T.M."/>
            <person name="Wayne K.J."/>
            <person name="Tettelin H."/>
            <person name="Glass J.I."/>
            <person name="Rusch D."/>
            <person name="Podicherti R."/>
            <person name="Tsui H.-C.T."/>
            <person name="Winkler M.E."/>
        </authorList>
    </citation>
    <scope>NUCLEOTIDE SEQUENCE</scope>
</reference>
<dbReference type="Gene3D" id="2.40.360.20">
    <property type="match status" value="1"/>
</dbReference>
<organism evidence="1">
    <name type="scientific">marine metagenome</name>
    <dbReference type="NCBI Taxonomy" id="408172"/>
    <lineage>
        <taxon>unclassified sequences</taxon>
        <taxon>metagenomes</taxon>
        <taxon>ecological metagenomes</taxon>
    </lineage>
</organism>